<dbReference type="InterPro" id="IPR027023">
    <property type="entry name" value="Put_LipoPS_kinase_InaA"/>
</dbReference>
<evidence type="ECO:0000313" key="1">
    <source>
        <dbReference type="EMBL" id="SEI56068.1"/>
    </source>
</evidence>
<evidence type="ECO:0000313" key="2">
    <source>
        <dbReference type="EMBL" id="SEJ47746.1"/>
    </source>
</evidence>
<dbReference type="AlphaFoldDB" id="A0A1H6RJS7"/>
<dbReference type="RefSeq" id="WP_090735082.1">
    <property type="nucleotide sequence ID" value="NZ_FNYO01000009.1"/>
</dbReference>
<proteinExistence type="predicted"/>
<keyword evidence="1" id="KW-0808">Transferase</keyword>
<dbReference type="Proteomes" id="UP000199250">
    <property type="component" value="Unassembled WGS sequence"/>
</dbReference>
<gene>
    <name evidence="2" type="ORF">SAMN04244572_04157</name>
    <name evidence="1" type="ORF">SAMN04244579_01161</name>
</gene>
<dbReference type="EMBL" id="FNYO01000009">
    <property type="protein sequence ID" value="SEI56068.1"/>
    <property type="molecule type" value="Genomic_DNA"/>
</dbReference>
<dbReference type="OrthoDB" id="5405319at2"/>
<dbReference type="InterPro" id="IPR011009">
    <property type="entry name" value="Kinase-like_dom_sf"/>
</dbReference>
<keyword evidence="1" id="KW-0418">Kinase</keyword>
<protein>
    <submittedName>
        <fullName evidence="1">Lipopolysaccharide kinase (Kdo/WaaP) family protein</fullName>
    </submittedName>
</protein>
<reference evidence="3 4" key="1">
    <citation type="submission" date="2016-10" db="EMBL/GenBank/DDBJ databases">
        <authorList>
            <person name="de Groot N.N."/>
        </authorList>
    </citation>
    <scope>NUCLEOTIDE SEQUENCE [LARGE SCALE GENOMIC DNA]</scope>
    <source>
        <strain evidence="1 3">DSM 1041</strain>
        <strain evidence="2 4">DSM 373</strain>
    </source>
</reference>
<dbReference type="Proteomes" id="UP000199005">
    <property type="component" value="Unassembled WGS sequence"/>
</dbReference>
<dbReference type="PIRSF" id="PIRSF026326">
    <property type="entry name" value="InaA"/>
    <property type="match status" value="1"/>
</dbReference>
<sequence>MNESITLQSPELFTGTFQCWWNRQGEWVEEPNVRRAGESGVQRLSAASTPLYSKRQTGHLYRSLRHPLGRPTVLREQDALDALECLGVRVPKIVFCSARKVAGQWQALLVTESLEGFVSLDEWYRSDAPQRWGEAVQRQMLEELALTLSRLHRGRWQHGCCYPKHIFVKAEEVAGRPTVEIALIDLEKSRQRLRVASASRRDLDQLRRHCPEMSPAEWTLFKSAYDKALAAQ</sequence>
<dbReference type="Pfam" id="PF06293">
    <property type="entry name" value="Kdo"/>
    <property type="match status" value="1"/>
</dbReference>
<dbReference type="GO" id="GO:0016301">
    <property type="term" value="F:kinase activity"/>
    <property type="evidence" value="ECO:0007669"/>
    <property type="project" value="UniProtKB-KW"/>
</dbReference>
<organism evidence="1 3">
    <name type="scientific">Azotobacter beijerinckii</name>
    <dbReference type="NCBI Taxonomy" id="170623"/>
    <lineage>
        <taxon>Bacteria</taxon>
        <taxon>Pseudomonadati</taxon>
        <taxon>Pseudomonadota</taxon>
        <taxon>Gammaproteobacteria</taxon>
        <taxon>Pseudomonadales</taxon>
        <taxon>Pseudomonadaceae</taxon>
        <taxon>Azotobacter</taxon>
    </lineage>
</organism>
<name>A0A1H6RJS7_9GAMM</name>
<accession>A0A1H6RJS7</accession>
<dbReference type="EMBL" id="FNYQ01000112">
    <property type="protein sequence ID" value="SEJ47746.1"/>
    <property type="molecule type" value="Genomic_DNA"/>
</dbReference>
<evidence type="ECO:0000313" key="3">
    <source>
        <dbReference type="Proteomes" id="UP000199005"/>
    </source>
</evidence>
<dbReference type="SUPFAM" id="SSF56112">
    <property type="entry name" value="Protein kinase-like (PK-like)"/>
    <property type="match status" value="1"/>
</dbReference>
<dbReference type="STRING" id="170623.SAMN04244579_01161"/>
<evidence type="ECO:0000313" key="4">
    <source>
        <dbReference type="Proteomes" id="UP000199250"/>
    </source>
</evidence>